<dbReference type="GO" id="GO:0000724">
    <property type="term" value="P:double-strand break repair via homologous recombination"/>
    <property type="evidence" value="ECO:0007669"/>
    <property type="project" value="TreeGrafter"/>
</dbReference>
<accession>A0AAE1HC80</accession>
<dbReference type="GO" id="GO:0044818">
    <property type="term" value="P:mitotic G2/M transition checkpoint"/>
    <property type="evidence" value="ECO:0007669"/>
    <property type="project" value="TreeGrafter"/>
</dbReference>
<evidence type="ECO:0000256" key="2">
    <source>
        <dbReference type="SAM" id="MobiDB-lite"/>
    </source>
</evidence>
<dbReference type="FunFam" id="2.40.50.140:FF:000072">
    <property type="entry name" value="SOSS complex subunit B2"/>
    <property type="match status" value="1"/>
</dbReference>
<dbReference type="Gene3D" id="2.40.50.140">
    <property type="entry name" value="Nucleic acid-binding proteins"/>
    <property type="match status" value="1"/>
</dbReference>
<reference evidence="3" key="2">
    <citation type="journal article" date="2023" name="BMC Genomics">
        <title>Pest status, molecular evolution, and epigenetic factors derived from the genome assembly of Frankliniella fusca, a thysanopteran phytovirus vector.</title>
        <authorList>
            <person name="Catto M.A."/>
            <person name="Labadie P.E."/>
            <person name="Jacobson A.L."/>
            <person name="Kennedy G.G."/>
            <person name="Srinivasan R."/>
            <person name="Hunt B.G."/>
        </authorList>
    </citation>
    <scope>NUCLEOTIDE SEQUENCE</scope>
    <source>
        <strain evidence="3">PL_HMW_Pooled</strain>
    </source>
</reference>
<keyword evidence="1" id="KW-0238">DNA-binding</keyword>
<evidence type="ECO:0000313" key="3">
    <source>
        <dbReference type="EMBL" id="KAK3918749.1"/>
    </source>
</evidence>
<reference evidence="3" key="1">
    <citation type="submission" date="2021-07" db="EMBL/GenBank/DDBJ databases">
        <authorList>
            <person name="Catto M.A."/>
            <person name="Jacobson A."/>
            <person name="Kennedy G."/>
            <person name="Labadie P."/>
            <person name="Hunt B.G."/>
            <person name="Srinivasan R."/>
        </authorList>
    </citation>
    <scope>NUCLEOTIDE SEQUENCE</scope>
    <source>
        <strain evidence="3">PL_HMW_Pooled</strain>
        <tissue evidence="3">Head</tissue>
    </source>
</reference>
<name>A0AAE1HC80_9NEOP</name>
<dbReference type="GO" id="GO:0003677">
    <property type="term" value="F:DNA binding"/>
    <property type="evidence" value="ECO:0007669"/>
    <property type="project" value="UniProtKB-KW"/>
</dbReference>
<dbReference type="InterPro" id="IPR051231">
    <property type="entry name" value="SOSS-B"/>
</dbReference>
<protein>
    <submittedName>
        <fullName evidence="3">SOSS complex subunit B1-B</fullName>
    </submittedName>
</protein>
<dbReference type="InterPro" id="IPR012340">
    <property type="entry name" value="NA-bd_OB-fold"/>
</dbReference>
<dbReference type="AlphaFoldDB" id="A0AAE1HC80"/>
<keyword evidence="4" id="KW-1185">Reference proteome</keyword>
<dbReference type="EMBL" id="JAHWGI010000960">
    <property type="protein sequence ID" value="KAK3918749.1"/>
    <property type="molecule type" value="Genomic_DNA"/>
</dbReference>
<dbReference type="Proteomes" id="UP001219518">
    <property type="component" value="Unassembled WGS sequence"/>
</dbReference>
<dbReference type="CDD" id="cd04491">
    <property type="entry name" value="SoSSB_OBF"/>
    <property type="match status" value="1"/>
</dbReference>
<organism evidence="3 4">
    <name type="scientific">Frankliniella fusca</name>
    <dbReference type="NCBI Taxonomy" id="407009"/>
    <lineage>
        <taxon>Eukaryota</taxon>
        <taxon>Metazoa</taxon>
        <taxon>Ecdysozoa</taxon>
        <taxon>Arthropoda</taxon>
        <taxon>Hexapoda</taxon>
        <taxon>Insecta</taxon>
        <taxon>Pterygota</taxon>
        <taxon>Neoptera</taxon>
        <taxon>Paraneoptera</taxon>
        <taxon>Thysanoptera</taxon>
        <taxon>Terebrantia</taxon>
        <taxon>Thripoidea</taxon>
        <taxon>Thripidae</taxon>
        <taxon>Frankliniella</taxon>
    </lineage>
</organism>
<sequence length="226" mass="24219">MDQQLMKDNNKKDHLIKDLRAGAKNLNMTLIVLEVGPPTTTKENREVRSCKVADPTGCVNISVWDEPGQYVQPGDIIRLTKGYASFWRNCLTLYCSKAGDIQKIGEYCMIFSEQPNMSEPNPTLAAQIAAQNQSLNKNSGMNTGAGVNNGNNSNGPPLSRNSGGASTSTVAPTPTTQNSSQPSKTGSRFGTSSTSSPSESSGRKSPLKGTQRGRGGQRPRAGNERR</sequence>
<gene>
    <name evidence="3" type="ORF">KUF71_007996</name>
</gene>
<proteinExistence type="predicted"/>
<evidence type="ECO:0000256" key="1">
    <source>
        <dbReference type="ARBA" id="ARBA00023125"/>
    </source>
</evidence>
<dbReference type="GO" id="GO:0010212">
    <property type="term" value="P:response to ionizing radiation"/>
    <property type="evidence" value="ECO:0007669"/>
    <property type="project" value="TreeGrafter"/>
</dbReference>
<feature type="compositionally biased region" description="Low complexity" evidence="2">
    <location>
        <begin position="183"/>
        <end position="204"/>
    </location>
</feature>
<dbReference type="PANTHER" id="PTHR13356">
    <property type="entry name" value="OB FOLD NUCLEIC ACID BINDING PROTEIN-RELATED"/>
    <property type="match status" value="1"/>
</dbReference>
<feature type="compositionally biased region" description="Low complexity" evidence="2">
    <location>
        <begin position="140"/>
        <end position="176"/>
    </location>
</feature>
<dbReference type="GO" id="GO:0070876">
    <property type="term" value="C:SOSS complex"/>
    <property type="evidence" value="ECO:0007669"/>
    <property type="project" value="TreeGrafter"/>
</dbReference>
<evidence type="ECO:0000313" key="4">
    <source>
        <dbReference type="Proteomes" id="UP001219518"/>
    </source>
</evidence>
<feature type="region of interest" description="Disordered" evidence="2">
    <location>
        <begin position="136"/>
        <end position="226"/>
    </location>
</feature>
<dbReference type="GO" id="GO:0005694">
    <property type="term" value="C:chromosome"/>
    <property type="evidence" value="ECO:0007669"/>
    <property type="project" value="UniProtKB-ARBA"/>
</dbReference>
<comment type="caution">
    <text evidence="3">The sequence shown here is derived from an EMBL/GenBank/DDBJ whole genome shotgun (WGS) entry which is preliminary data.</text>
</comment>
<dbReference type="PANTHER" id="PTHR13356:SF0">
    <property type="entry name" value="SOSS COMPLEX SUBUNIT B HOMOLOG"/>
    <property type="match status" value="1"/>
</dbReference>
<dbReference type="SUPFAM" id="SSF50249">
    <property type="entry name" value="Nucleic acid-binding proteins"/>
    <property type="match status" value="1"/>
</dbReference>